<proteinExistence type="predicted"/>
<comment type="caution">
    <text evidence="2">The sequence shown here is derived from an EMBL/GenBank/DDBJ whole genome shotgun (WGS) entry which is preliminary data.</text>
</comment>
<feature type="chain" id="PRO_5040720138" description="Lipoprotein" evidence="1">
    <location>
        <begin position="25"/>
        <end position="170"/>
    </location>
</feature>
<accession>A0A9W4GQS2</accession>
<dbReference type="RefSeq" id="WP_251485787.1">
    <property type="nucleotide sequence ID" value="NZ_CAJSLV010000042.1"/>
</dbReference>
<evidence type="ECO:0000256" key="1">
    <source>
        <dbReference type="SAM" id="SignalP"/>
    </source>
</evidence>
<keyword evidence="3" id="KW-1185">Reference proteome</keyword>
<name>A0A9W4GQS2_9ACTN</name>
<feature type="signal peptide" evidence="1">
    <location>
        <begin position="1"/>
        <end position="24"/>
    </location>
</feature>
<evidence type="ECO:0000313" key="2">
    <source>
        <dbReference type="EMBL" id="CAG6391856.1"/>
    </source>
</evidence>
<sequence>MQTTTGARYAWRSAALVCVLVAAAGCGGNGTPVRDAQAVTDEVATQSDAVLTMTQVKGKVSGSGATEVSCNYDNDDDPNREMLNMWSLHGLDNTVLGKAMANLAAGLPEKGWKVVKNGPDRSMSRSQEIQAVHLATKTQLDATWQKNLQRGDPMIVFHVYSRCFRKPSDN</sequence>
<evidence type="ECO:0008006" key="4">
    <source>
        <dbReference type="Google" id="ProtNLM"/>
    </source>
</evidence>
<protein>
    <recommendedName>
        <fullName evidence="4">Lipoprotein</fullName>
    </recommendedName>
</protein>
<organism evidence="2 3">
    <name type="scientific">Actinacidiphila cocklensis</name>
    <dbReference type="NCBI Taxonomy" id="887465"/>
    <lineage>
        <taxon>Bacteria</taxon>
        <taxon>Bacillati</taxon>
        <taxon>Actinomycetota</taxon>
        <taxon>Actinomycetes</taxon>
        <taxon>Kitasatosporales</taxon>
        <taxon>Streptomycetaceae</taxon>
        <taxon>Actinacidiphila</taxon>
    </lineage>
</organism>
<evidence type="ECO:0000313" key="3">
    <source>
        <dbReference type="Proteomes" id="UP001152519"/>
    </source>
</evidence>
<dbReference type="EMBL" id="CAJSLV010000042">
    <property type="protein sequence ID" value="CAG6391856.1"/>
    <property type="molecule type" value="Genomic_DNA"/>
</dbReference>
<gene>
    <name evidence="2" type="ORF">SCOCK_140054</name>
</gene>
<keyword evidence="1" id="KW-0732">Signal</keyword>
<dbReference type="Proteomes" id="UP001152519">
    <property type="component" value="Unassembled WGS sequence"/>
</dbReference>
<reference evidence="2" key="1">
    <citation type="submission" date="2021-05" db="EMBL/GenBank/DDBJ databases">
        <authorList>
            <person name="Arsene-Ploetze F."/>
        </authorList>
    </citation>
    <scope>NUCLEOTIDE SEQUENCE</scope>
    <source>
        <strain evidence="2">DSM 42138</strain>
    </source>
</reference>
<dbReference type="AlphaFoldDB" id="A0A9W4GQS2"/>